<accession>A0A4P6F2I8</accession>
<dbReference type="Pfam" id="PF13560">
    <property type="entry name" value="HTH_31"/>
    <property type="match status" value="1"/>
</dbReference>
<reference evidence="2 3" key="1">
    <citation type="submission" date="2019-01" db="EMBL/GenBank/DDBJ databases">
        <title>Genome sequencing of strain FW10M-9.</title>
        <authorList>
            <person name="Heo J."/>
            <person name="Kim S.-J."/>
            <person name="Kim J.-S."/>
            <person name="Hong S.-B."/>
            <person name="Kwon S.-W."/>
        </authorList>
    </citation>
    <scope>NUCLEOTIDE SEQUENCE [LARGE SCALE GENOMIC DNA]</scope>
    <source>
        <strain evidence="2 3">FW10M-9</strain>
    </source>
</reference>
<dbReference type="InterPro" id="IPR001387">
    <property type="entry name" value="Cro/C1-type_HTH"/>
</dbReference>
<keyword evidence="3" id="KW-1185">Reference proteome</keyword>
<feature type="domain" description="HTH cro/C1-type" evidence="1">
    <location>
        <begin position="38"/>
        <end position="71"/>
    </location>
</feature>
<protein>
    <submittedName>
        <fullName evidence="2">XRE family transcriptional regulator</fullName>
    </submittedName>
</protein>
<dbReference type="AlphaFoldDB" id="A0A4P6F2I8"/>
<proteinExistence type="predicted"/>
<dbReference type="SUPFAM" id="SSF47413">
    <property type="entry name" value="lambda repressor-like DNA-binding domains"/>
    <property type="match status" value="1"/>
</dbReference>
<dbReference type="KEGG" id="xya:ET471_08380"/>
<evidence type="ECO:0000313" key="2">
    <source>
        <dbReference type="EMBL" id="QAY70050.1"/>
    </source>
</evidence>
<dbReference type="Gene3D" id="1.10.260.40">
    <property type="entry name" value="lambda repressor-like DNA-binding domains"/>
    <property type="match status" value="1"/>
</dbReference>
<evidence type="ECO:0000259" key="1">
    <source>
        <dbReference type="PROSITE" id="PS50943"/>
    </source>
</evidence>
<dbReference type="GO" id="GO:0003677">
    <property type="term" value="F:DNA binding"/>
    <property type="evidence" value="ECO:0007669"/>
    <property type="project" value="InterPro"/>
</dbReference>
<dbReference type="EMBL" id="CP035493">
    <property type="protein sequence ID" value="QAY70050.1"/>
    <property type="molecule type" value="Genomic_DNA"/>
</dbReference>
<name>A0A4P6F2I8_9MICO</name>
<organism evidence="2 3">
    <name type="scientific">Xylanimonas protaetiae</name>
    <dbReference type="NCBI Taxonomy" id="2509457"/>
    <lineage>
        <taxon>Bacteria</taxon>
        <taxon>Bacillati</taxon>
        <taxon>Actinomycetota</taxon>
        <taxon>Actinomycetes</taxon>
        <taxon>Micrococcales</taxon>
        <taxon>Promicromonosporaceae</taxon>
        <taxon>Xylanimonas</taxon>
    </lineage>
</organism>
<dbReference type="InterPro" id="IPR010982">
    <property type="entry name" value="Lambda_DNA-bd_dom_sf"/>
</dbReference>
<dbReference type="OrthoDB" id="4966872at2"/>
<evidence type="ECO:0000313" key="3">
    <source>
        <dbReference type="Proteomes" id="UP000292118"/>
    </source>
</evidence>
<dbReference type="CDD" id="cd00093">
    <property type="entry name" value="HTH_XRE"/>
    <property type="match status" value="1"/>
</dbReference>
<gene>
    <name evidence="2" type="ORF">ET471_08380</name>
</gene>
<dbReference type="RefSeq" id="WP_129187563.1">
    <property type="nucleotide sequence ID" value="NZ_CP035493.1"/>
</dbReference>
<sequence length="110" mass="12085">MKGIRDALRANLARIVDRSGHSQDWVAKAMQERGHKWHQTTVYKVLNGRRKVEVTEALDLADVLGVTLGALLGRQPQDTASEYRKGYTDGHNAATSELVAFLAKQIGEGA</sequence>
<dbReference type="PROSITE" id="PS50943">
    <property type="entry name" value="HTH_CROC1"/>
    <property type="match status" value="1"/>
</dbReference>
<dbReference type="Proteomes" id="UP000292118">
    <property type="component" value="Chromosome"/>
</dbReference>